<dbReference type="Pfam" id="PF00107">
    <property type="entry name" value="ADH_zinc_N"/>
    <property type="match status" value="1"/>
</dbReference>
<dbReference type="Gene3D" id="3.90.180.10">
    <property type="entry name" value="Medium-chain alcohol dehydrogenases, catalytic domain"/>
    <property type="match status" value="2"/>
</dbReference>
<sequence>MKTAIIYGPRDIQVEEVDIPVIGPDDVLVRVKVSGICGSDVHRYLGTEYGRDYYNYPMNSGHEYCGDVVQVGNRVKEFREGERVTLGVSWTSGKLGAFSEYVHIPNADNRLCRLPQEITYTNGALIEPFLVAMNSYHRPNPTLDDSILILGSGTIGLCVLLLCQARGLQDITVSEPSARRREIAEQSGVKTVNPTDQNLEEIVMSSTQRKGVDVTFECAGEEETLNQAFALTRRGGKISLIGHYR</sequence>
<organism evidence="6">
    <name type="scientific">marine metagenome</name>
    <dbReference type="NCBI Taxonomy" id="408172"/>
    <lineage>
        <taxon>unclassified sequences</taxon>
        <taxon>metagenomes</taxon>
        <taxon>ecological metagenomes</taxon>
    </lineage>
</organism>
<accession>A0A382VAW1</accession>
<keyword evidence="1" id="KW-0479">Metal-binding</keyword>
<dbReference type="GO" id="GO:0008270">
    <property type="term" value="F:zinc ion binding"/>
    <property type="evidence" value="ECO:0007669"/>
    <property type="project" value="InterPro"/>
</dbReference>
<evidence type="ECO:0008006" key="7">
    <source>
        <dbReference type="Google" id="ProtNLM"/>
    </source>
</evidence>
<reference evidence="6" key="1">
    <citation type="submission" date="2018-05" db="EMBL/GenBank/DDBJ databases">
        <authorList>
            <person name="Lanie J.A."/>
            <person name="Ng W.-L."/>
            <person name="Kazmierczak K.M."/>
            <person name="Andrzejewski T.M."/>
            <person name="Davidsen T.M."/>
            <person name="Wayne K.J."/>
            <person name="Tettelin H."/>
            <person name="Glass J.I."/>
            <person name="Rusch D."/>
            <person name="Podicherti R."/>
            <person name="Tsui H.-C.T."/>
            <person name="Winkler M.E."/>
        </authorList>
    </citation>
    <scope>NUCLEOTIDE SEQUENCE</scope>
</reference>
<dbReference type="InterPro" id="IPR050129">
    <property type="entry name" value="Zn_alcohol_dh"/>
</dbReference>
<feature type="domain" description="Alcohol dehydrogenase-like C-terminal" evidence="4">
    <location>
        <begin position="155"/>
        <end position="242"/>
    </location>
</feature>
<dbReference type="SUPFAM" id="SSF50129">
    <property type="entry name" value="GroES-like"/>
    <property type="match status" value="1"/>
</dbReference>
<dbReference type="SUPFAM" id="SSF51735">
    <property type="entry name" value="NAD(P)-binding Rossmann-fold domains"/>
    <property type="match status" value="1"/>
</dbReference>
<keyword evidence="3" id="KW-0560">Oxidoreductase</keyword>
<evidence type="ECO:0000256" key="2">
    <source>
        <dbReference type="ARBA" id="ARBA00022833"/>
    </source>
</evidence>
<evidence type="ECO:0000313" key="6">
    <source>
        <dbReference type="EMBL" id="SVD43676.1"/>
    </source>
</evidence>
<feature type="non-terminal residue" evidence="6">
    <location>
        <position position="245"/>
    </location>
</feature>
<protein>
    <recommendedName>
        <fullName evidence="7">Enoyl reductase (ER) domain-containing protein</fullName>
    </recommendedName>
</protein>
<evidence type="ECO:0000256" key="3">
    <source>
        <dbReference type="ARBA" id="ARBA00023002"/>
    </source>
</evidence>
<feature type="domain" description="Alcohol dehydrogenase-like N-terminal" evidence="5">
    <location>
        <begin position="23"/>
        <end position="108"/>
    </location>
</feature>
<dbReference type="InterPro" id="IPR013154">
    <property type="entry name" value="ADH-like_N"/>
</dbReference>
<dbReference type="EMBL" id="UINC01150562">
    <property type="protein sequence ID" value="SVD43676.1"/>
    <property type="molecule type" value="Genomic_DNA"/>
</dbReference>
<dbReference type="InterPro" id="IPR002328">
    <property type="entry name" value="ADH_Zn_CS"/>
</dbReference>
<name>A0A382VAW1_9ZZZZ</name>
<dbReference type="InterPro" id="IPR036291">
    <property type="entry name" value="NAD(P)-bd_dom_sf"/>
</dbReference>
<evidence type="ECO:0000259" key="4">
    <source>
        <dbReference type="Pfam" id="PF00107"/>
    </source>
</evidence>
<dbReference type="PROSITE" id="PS00059">
    <property type="entry name" value="ADH_ZINC"/>
    <property type="match status" value="1"/>
</dbReference>
<proteinExistence type="predicted"/>
<dbReference type="PANTHER" id="PTHR43401">
    <property type="entry name" value="L-THREONINE 3-DEHYDROGENASE"/>
    <property type="match status" value="1"/>
</dbReference>
<keyword evidence="2" id="KW-0862">Zinc</keyword>
<gene>
    <name evidence="6" type="ORF">METZ01_LOCUS396530</name>
</gene>
<dbReference type="Gene3D" id="3.40.50.720">
    <property type="entry name" value="NAD(P)-binding Rossmann-like Domain"/>
    <property type="match status" value="1"/>
</dbReference>
<dbReference type="AlphaFoldDB" id="A0A382VAW1"/>
<evidence type="ECO:0000259" key="5">
    <source>
        <dbReference type="Pfam" id="PF08240"/>
    </source>
</evidence>
<dbReference type="InterPro" id="IPR013149">
    <property type="entry name" value="ADH-like_C"/>
</dbReference>
<dbReference type="PANTHER" id="PTHR43401:SF2">
    <property type="entry name" value="L-THREONINE 3-DEHYDROGENASE"/>
    <property type="match status" value="1"/>
</dbReference>
<dbReference type="InterPro" id="IPR011032">
    <property type="entry name" value="GroES-like_sf"/>
</dbReference>
<dbReference type="Pfam" id="PF08240">
    <property type="entry name" value="ADH_N"/>
    <property type="match status" value="1"/>
</dbReference>
<dbReference type="GO" id="GO:0016491">
    <property type="term" value="F:oxidoreductase activity"/>
    <property type="evidence" value="ECO:0007669"/>
    <property type="project" value="UniProtKB-KW"/>
</dbReference>
<evidence type="ECO:0000256" key="1">
    <source>
        <dbReference type="ARBA" id="ARBA00022723"/>
    </source>
</evidence>